<gene>
    <name evidence="3" type="ORF">M407DRAFT_24750</name>
</gene>
<evidence type="ECO:0000313" key="3">
    <source>
        <dbReference type="EMBL" id="KIO25897.1"/>
    </source>
</evidence>
<proteinExistence type="predicted"/>
<sequence>MSFCNIEQLQVGVSENITAFYCATDDFPLCYGLCPNPDLAGIGVRAAFYSQSFMNALLIWLSPDDSAAGAWASTVLTGALVIPALRAKMKRELTLHHATLVLNFATLSTVASVAVAPMVPIWRVLRKSKGEEEIAFRKVLEERARGRIILSVALGAQIVLQWIWTVLMFVDPFYAQNPCSGETKIVYFGRFHTATEINNQIASWAVWLLLCFSSSLIFGVVMVFSCPSSVHETPLKYNDIKGDKSSLKGKLLYQAKCWKYFLYPKGSPDLLERWLIRISQLVALTIVVGFTVYTELQITANHLLSGENEIWSFSQSAAVFLALSPIWPIAIAWLRKNDTPLLPVHYSRLSHCEEHPPDSTNGTTCMKGGGQHYMVLRSPPDSFGRKRGKDFALKTQDDYYDGSAPTIQVDDSAISDQDDGSVASHSKIRHRRRSDQASSEYSHATLVDEDSENIPLTSFSDGSSTLSPHWNGEFNRRR</sequence>
<reference evidence="3 4" key="1">
    <citation type="submission" date="2014-04" db="EMBL/GenBank/DDBJ databases">
        <authorList>
            <consortium name="DOE Joint Genome Institute"/>
            <person name="Kuo A."/>
            <person name="Girlanda M."/>
            <person name="Perotto S."/>
            <person name="Kohler A."/>
            <person name="Nagy L.G."/>
            <person name="Floudas D."/>
            <person name="Copeland A."/>
            <person name="Barry K.W."/>
            <person name="Cichocki N."/>
            <person name="Veneault-Fourrey C."/>
            <person name="LaButti K."/>
            <person name="Lindquist E.A."/>
            <person name="Lipzen A."/>
            <person name="Lundell T."/>
            <person name="Morin E."/>
            <person name="Murat C."/>
            <person name="Sun H."/>
            <person name="Tunlid A."/>
            <person name="Henrissat B."/>
            <person name="Grigoriev I.V."/>
            <person name="Hibbett D.S."/>
            <person name="Martin F."/>
            <person name="Nordberg H.P."/>
            <person name="Cantor M.N."/>
            <person name="Hua S.X."/>
        </authorList>
    </citation>
    <scope>NUCLEOTIDE SEQUENCE [LARGE SCALE GENOMIC DNA]</scope>
    <source>
        <strain evidence="3 4">MUT 4182</strain>
    </source>
</reference>
<feature type="transmembrane region" description="Helical" evidence="2">
    <location>
        <begin position="42"/>
        <end position="61"/>
    </location>
</feature>
<reference evidence="4" key="2">
    <citation type="submission" date="2015-01" db="EMBL/GenBank/DDBJ databases">
        <title>Evolutionary Origins and Diversification of the Mycorrhizal Mutualists.</title>
        <authorList>
            <consortium name="DOE Joint Genome Institute"/>
            <consortium name="Mycorrhizal Genomics Consortium"/>
            <person name="Kohler A."/>
            <person name="Kuo A."/>
            <person name="Nagy L.G."/>
            <person name="Floudas D."/>
            <person name="Copeland A."/>
            <person name="Barry K.W."/>
            <person name="Cichocki N."/>
            <person name="Veneault-Fourrey C."/>
            <person name="LaButti K."/>
            <person name="Lindquist E.A."/>
            <person name="Lipzen A."/>
            <person name="Lundell T."/>
            <person name="Morin E."/>
            <person name="Murat C."/>
            <person name="Riley R."/>
            <person name="Ohm R."/>
            <person name="Sun H."/>
            <person name="Tunlid A."/>
            <person name="Henrissat B."/>
            <person name="Grigoriev I.V."/>
            <person name="Hibbett D.S."/>
            <person name="Martin F."/>
        </authorList>
    </citation>
    <scope>NUCLEOTIDE SEQUENCE [LARGE SCALE GENOMIC DNA]</scope>
    <source>
        <strain evidence="4">MUT 4182</strain>
    </source>
</reference>
<keyword evidence="2" id="KW-1133">Transmembrane helix</keyword>
<evidence type="ECO:0000256" key="1">
    <source>
        <dbReference type="SAM" id="MobiDB-lite"/>
    </source>
</evidence>
<keyword evidence="2" id="KW-0472">Membrane</keyword>
<accession>A0A0C3LWY7</accession>
<feature type="transmembrane region" description="Helical" evidence="2">
    <location>
        <begin position="274"/>
        <end position="293"/>
    </location>
</feature>
<feature type="transmembrane region" description="Helical" evidence="2">
    <location>
        <begin position="204"/>
        <end position="226"/>
    </location>
</feature>
<feature type="compositionally biased region" description="Polar residues" evidence="1">
    <location>
        <begin position="454"/>
        <end position="468"/>
    </location>
</feature>
<feature type="transmembrane region" description="Helical" evidence="2">
    <location>
        <begin position="313"/>
        <end position="334"/>
    </location>
</feature>
<dbReference type="EMBL" id="KN823033">
    <property type="protein sequence ID" value="KIO25897.1"/>
    <property type="molecule type" value="Genomic_DNA"/>
</dbReference>
<keyword evidence="2" id="KW-0812">Transmembrane</keyword>
<dbReference type="Proteomes" id="UP000054248">
    <property type="component" value="Unassembled WGS sequence"/>
</dbReference>
<feature type="transmembrane region" description="Helical" evidence="2">
    <location>
        <begin position="68"/>
        <end position="85"/>
    </location>
</feature>
<dbReference type="AlphaFoldDB" id="A0A0C3LWY7"/>
<dbReference type="HOGENOM" id="CLU_571341_0_0_1"/>
<dbReference type="OrthoDB" id="5427664at2759"/>
<organism evidence="3 4">
    <name type="scientific">Tulasnella calospora MUT 4182</name>
    <dbReference type="NCBI Taxonomy" id="1051891"/>
    <lineage>
        <taxon>Eukaryota</taxon>
        <taxon>Fungi</taxon>
        <taxon>Dikarya</taxon>
        <taxon>Basidiomycota</taxon>
        <taxon>Agaricomycotina</taxon>
        <taxon>Agaricomycetes</taxon>
        <taxon>Cantharellales</taxon>
        <taxon>Tulasnellaceae</taxon>
        <taxon>Tulasnella</taxon>
    </lineage>
</organism>
<evidence type="ECO:0000256" key="2">
    <source>
        <dbReference type="SAM" id="Phobius"/>
    </source>
</evidence>
<evidence type="ECO:0000313" key="4">
    <source>
        <dbReference type="Proteomes" id="UP000054248"/>
    </source>
</evidence>
<feature type="region of interest" description="Disordered" evidence="1">
    <location>
        <begin position="402"/>
        <end position="478"/>
    </location>
</feature>
<feature type="transmembrane region" description="Helical" evidence="2">
    <location>
        <begin position="146"/>
        <end position="164"/>
    </location>
</feature>
<protein>
    <submittedName>
        <fullName evidence="3">Uncharacterized protein</fullName>
    </submittedName>
</protein>
<name>A0A0C3LWY7_9AGAM</name>
<feature type="transmembrane region" description="Helical" evidence="2">
    <location>
        <begin position="105"/>
        <end position="125"/>
    </location>
</feature>
<keyword evidence="4" id="KW-1185">Reference proteome</keyword>